<dbReference type="PROSITE" id="PS50144">
    <property type="entry name" value="MATH"/>
    <property type="match status" value="1"/>
</dbReference>
<feature type="region of interest" description="Disordered" evidence="1">
    <location>
        <begin position="1"/>
        <end position="59"/>
    </location>
</feature>
<accession>A0A914BVR1</accession>
<dbReference type="GO" id="GO:0043122">
    <property type="term" value="P:regulation of canonical NF-kappaB signal transduction"/>
    <property type="evidence" value="ECO:0007669"/>
    <property type="project" value="TreeGrafter"/>
</dbReference>
<dbReference type="SUPFAM" id="SSF49599">
    <property type="entry name" value="TRAF domain-like"/>
    <property type="match status" value="1"/>
</dbReference>
<dbReference type="InterPro" id="IPR008974">
    <property type="entry name" value="TRAF-like"/>
</dbReference>
<keyword evidence="3" id="KW-1185">Reference proteome</keyword>
<dbReference type="Proteomes" id="UP000887540">
    <property type="component" value="Unplaced"/>
</dbReference>
<dbReference type="PANTHER" id="PTHR10131:SF151">
    <property type="entry name" value="TNF RECEPTOR ASSOCIATED FACTOR (TRAF) HOMOLOG"/>
    <property type="match status" value="1"/>
</dbReference>
<proteinExistence type="predicted"/>
<evidence type="ECO:0000313" key="3">
    <source>
        <dbReference type="Proteomes" id="UP000887540"/>
    </source>
</evidence>
<dbReference type="InterPro" id="IPR049342">
    <property type="entry name" value="TRAF1-6_MATH_dom"/>
</dbReference>
<dbReference type="Gene3D" id="2.60.210.10">
    <property type="entry name" value="Apoptosis, Tumor Necrosis Factor Receptor Associated Protein 2, Chain A"/>
    <property type="match status" value="1"/>
</dbReference>
<dbReference type="PANTHER" id="PTHR10131">
    <property type="entry name" value="TNF RECEPTOR ASSOCIATED FACTOR"/>
    <property type="match status" value="1"/>
</dbReference>
<evidence type="ECO:0000313" key="4">
    <source>
        <dbReference type="WBParaSite" id="ACRNAN_Path_1107.g4257.t1"/>
    </source>
</evidence>
<feature type="domain" description="MATH" evidence="2">
    <location>
        <begin position="135"/>
        <end position="287"/>
    </location>
</feature>
<dbReference type="Pfam" id="PF21355">
    <property type="entry name" value="TRAF-mep_MATH"/>
    <property type="match status" value="1"/>
</dbReference>
<sequence length="295" mass="33299">MSKSHSKSPTDSRPMTPVNVVDKSHHVQIQIEEDGPTFPKSPSLKHGRPKTPPKKSEDLEITECPFNDYGCDFRSDRHEVKKHIRDSNTAHIALLCENIGPMKRDIIQKIGDSAIKLDEAEDCEFRMSSANHLYSCQFIWPIMDYAEKVRAAKKGTAPVIYSPPFLTHRGGYKICISWAPFGDGEAVREHCSIFVSILRGDHDSILTWPFRSPITFKLLDQSKDKKHLKHVIDTLTPAILDVNMAFLSRPKTARNPAFGILKFVPMRDMKVGGRYLKNDVVYLAVDVDLSGIPAF</sequence>
<evidence type="ECO:0000256" key="1">
    <source>
        <dbReference type="SAM" id="MobiDB-lite"/>
    </source>
</evidence>
<feature type="compositionally biased region" description="Basic residues" evidence="1">
    <location>
        <begin position="43"/>
        <end position="53"/>
    </location>
</feature>
<dbReference type="InterPro" id="IPR002083">
    <property type="entry name" value="MATH/TRAF_dom"/>
</dbReference>
<name>A0A914BVR1_9BILA</name>
<reference evidence="4" key="1">
    <citation type="submission" date="2022-11" db="UniProtKB">
        <authorList>
            <consortium name="WormBaseParasite"/>
        </authorList>
    </citation>
    <scope>IDENTIFICATION</scope>
</reference>
<organism evidence="3 4">
    <name type="scientific">Acrobeloides nanus</name>
    <dbReference type="NCBI Taxonomy" id="290746"/>
    <lineage>
        <taxon>Eukaryota</taxon>
        <taxon>Metazoa</taxon>
        <taxon>Ecdysozoa</taxon>
        <taxon>Nematoda</taxon>
        <taxon>Chromadorea</taxon>
        <taxon>Rhabditida</taxon>
        <taxon>Tylenchina</taxon>
        <taxon>Cephalobomorpha</taxon>
        <taxon>Cephaloboidea</taxon>
        <taxon>Cephalobidae</taxon>
        <taxon>Acrobeloides</taxon>
    </lineage>
</organism>
<dbReference type="AlphaFoldDB" id="A0A914BVR1"/>
<protein>
    <submittedName>
        <fullName evidence="4">MATH domain-containing protein</fullName>
    </submittedName>
</protein>
<dbReference type="WBParaSite" id="ACRNAN_Path_1107.g4257.t1">
    <property type="protein sequence ID" value="ACRNAN_Path_1107.g4257.t1"/>
    <property type="gene ID" value="ACRNAN_Path_1107.g4257"/>
</dbReference>
<evidence type="ECO:0000259" key="2">
    <source>
        <dbReference type="PROSITE" id="PS50144"/>
    </source>
</evidence>